<evidence type="ECO:0000256" key="1">
    <source>
        <dbReference type="SAM" id="Coils"/>
    </source>
</evidence>
<dbReference type="AlphaFoldDB" id="A0A4V1Q2A2"/>
<reference evidence="3 4" key="1">
    <citation type="submission" date="2019-01" db="EMBL/GenBank/DDBJ databases">
        <title>Draft genome sequence of Psathyrella aberdarensis IHI B618.</title>
        <authorList>
            <person name="Buettner E."/>
            <person name="Kellner H."/>
        </authorList>
    </citation>
    <scope>NUCLEOTIDE SEQUENCE [LARGE SCALE GENOMIC DNA]</scope>
    <source>
        <strain evidence="3 4">IHI B618</strain>
    </source>
</reference>
<evidence type="ECO:0000313" key="4">
    <source>
        <dbReference type="Proteomes" id="UP000290288"/>
    </source>
</evidence>
<dbReference type="EMBL" id="SDEE01000711">
    <property type="protein sequence ID" value="RXW14378.1"/>
    <property type="molecule type" value="Genomic_DNA"/>
</dbReference>
<feature type="compositionally biased region" description="Polar residues" evidence="2">
    <location>
        <begin position="31"/>
        <end position="41"/>
    </location>
</feature>
<gene>
    <name evidence="3" type="ORF">EST38_g11476</name>
</gene>
<keyword evidence="1" id="KW-0175">Coiled coil</keyword>
<sequence length="646" mass="72237">MKLSTLPPEPESLHTGVNEPSELATGECQAPTAQDPAQDTSIDAKARDPPTPTLLSESDSDRTLISQLRRDLQEAELRAKVWHEQADETRSQLVQSMTETRILKRELESTTEKLLKLDASKGTAGVGSGSDPDLTAAALAQVKSLTDELSQVRSSSQLRIHELWEALNAAKDELAISNLRLSDATQSLGNYEADILLLNTQLESTQEGLRVFEQTSQSEQAILRVRIESLNTELESVKSSSHSRVRDLQLELEELGGHFHETLNLAEARRKELEDSPLRPVDKRAATDIKRLVNTVNQEIFECAAYLSDVIVNEELAPGTDRQTHRETVIKAVADDAQKILGEQLAQRLAEESVDGPKKDEVSKEETKAKKNEEDNEEKEEKEKEEKEENGEGKGKEKEKEREKVNPLLVQIAMQIALTNWARTFARRWTSLADVKNYNAFLSELHNRIRDHEDQALSGLWRSLTRTYTPFSIQNWQDSLTTSIFSVMNIAGWTTRPEIEMSQIEKRLEVIIQPLVELRKAAGEDVVSADLEIAIVKPGITFDSSWMEDAYTNEADGSSIKQESAKPVIGATGIGLGRHAMKRNGMGEVQRIAEIWCPPKVVLEKTLQEALKEPRSPRMPKKKLQPTETSGLDNLDLLLELLGTRA</sequence>
<evidence type="ECO:0000313" key="3">
    <source>
        <dbReference type="EMBL" id="RXW14378.1"/>
    </source>
</evidence>
<comment type="caution">
    <text evidence="3">The sequence shown here is derived from an EMBL/GenBank/DDBJ whole genome shotgun (WGS) entry which is preliminary data.</text>
</comment>
<feature type="region of interest" description="Disordered" evidence="2">
    <location>
        <begin position="1"/>
        <end position="61"/>
    </location>
</feature>
<proteinExistence type="predicted"/>
<dbReference type="OrthoDB" id="3147752at2759"/>
<keyword evidence="4" id="KW-1185">Reference proteome</keyword>
<evidence type="ECO:0000256" key="2">
    <source>
        <dbReference type="SAM" id="MobiDB-lite"/>
    </source>
</evidence>
<feature type="region of interest" description="Disordered" evidence="2">
    <location>
        <begin position="349"/>
        <end position="403"/>
    </location>
</feature>
<name>A0A4V1Q2A2_9AGAR</name>
<accession>A0A4V1Q2A2</accession>
<dbReference type="STRING" id="2316362.A0A4V1Q2A2"/>
<feature type="coiled-coil region" evidence="1">
    <location>
        <begin position="65"/>
        <end position="92"/>
    </location>
</feature>
<dbReference type="Proteomes" id="UP000290288">
    <property type="component" value="Unassembled WGS sequence"/>
</dbReference>
<organism evidence="3 4">
    <name type="scientific">Candolleomyces aberdarensis</name>
    <dbReference type="NCBI Taxonomy" id="2316362"/>
    <lineage>
        <taxon>Eukaryota</taxon>
        <taxon>Fungi</taxon>
        <taxon>Dikarya</taxon>
        <taxon>Basidiomycota</taxon>
        <taxon>Agaricomycotina</taxon>
        <taxon>Agaricomycetes</taxon>
        <taxon>Agaricomycetidae</taxon>
        <taxon>Agaricales</taxon>
        <taxon>Agaricineae</taxon>
        <taxon>Psathyrellaceae</taxon>
        <taxon>Candolleomyces</taxon>
    </lineage>
</organism>
<protein>
    <submittedName>
        <fullName evidence="3">Uncharacterized protein</fullName>
    </submittedName>
</protein>